<evidence type="ECO:0000256" key="3">
    <source>
        <dbReference type="ARBA" id="ARBA00022490"/>
    </source>
</evidence>
<comment type="subunit">
    <text evidence="9">Microtubule inner protein component of sperm flagellar doublet microtubules.</text>
</comment>
<evidence type="ECO:0000256" key="9">
    <source>
        <dbReference type="ARBA" id="ARBA00046435"/>
    </source>
</evidence>
<feature type="non-terminal residue" evidence="11">
    <location>
        <position position="258"/>
    </location>
</feature>
<comment type="subcellular location">
    <subcellularLocation>
        <location evidence="1">Cytoplasm</location>
        <location evidence="1">Cytoskeleton</location>
        <location evidence="1">Flagellum axoneme</location>
    </subcellularLocation>
</comment>
<accession>A0AAN9AHH8</accession>
<evidence type="ECO:0000256" key="5">
    <source>
        <dbReference type="ARBA" id="ARBA00023054"/>
    </source>
</evidence>
<evidence type="ECO:0000256" key="1">
    <source>
        <dbReference type="ARBA" id="ARBA00004611"/>
    </source>
</evidence>
<proteinExistence type="inferred from homology"/>
<comment type="caution">
    <text evidence="11">The sequence shown here is derived from an EMBL/GenBank/DDBJ whole genome shotgun (WGS) entry which is preliminary data.</text>
</comment>
<evidence type="ECO:0000256" key="6">
    <source>
        <dbReference type="ARBA" id="ARBA00023069"/>
    </source>
</evidence>
<reference evidence="11 12" key="1">
    <citation type="submission" date="2023-11" db="EMBL/GenBank/DDBJ databases">
        <title>Halocaridina rubra genome assembly.</title>
        <authorList>
            <person name="Smith C."/>
        </authorList>
    </citation>
    <scope>NUCLEOTIDE SEQUENCE [LARGE SCALE GENOMIC DNA]</scope>
    <source>
        <strain evidence="11">EP-1</strain>
        <tissue evidence="11">Whole</tissue>
    </source>
</reference>
<dbReference type="Pfam" id="PF05914">
    <property type="entry name" value="RIB43A"/>
    <property type="match status" value="1"/>
</dbReference>
<keyword evidence="4" id="KW-0282">Flagellum</keyword>
<sequence length="258" mass="30490">MSPTPVPDQLISIKNQSSDDAKDLVPLTNFTNNASTINTGDPKKVTTHSAGPALPSWVLEEREAARIAHRRRILQERAVRIHQPRATSISVDVSALSHQVEERCRKEEEERRKDVEYSRLALTQDRAGLLLQHQENKDRENKRQQLVRFWREEQQPDRRREYDLNCHEHITSTLYKLSFDGEDLGMPERLKQQKRETKAWLEQQQEEKRQHSLREKEKNRMEELKQMNIVEKARELAKADEECRKALELAHFQYNKLL</sequence>
<feature type="region of interest" description="Disordered" evidence="10">
    <location>
        <begin position="192"/>
        <end position="220"/>
    </location>
</feature>
<dbReference type="PANTHER" id="PTHR14517:SF6">
    <property type="entry name" value="RE41410P"/>
    <property type="match status" value="1"/>
</dbReference>
<keyword evidence="12" id="KW-1185">Reference proteome</keyword>
<dbReference type="Proteomes" id="UP001381693">
    <property type="component" value="Unassembled WGS sequence"/>
</dbReference>
<evidence type="ECO:0000313" key="12">
    <source>
        <dbReference type="Proteomes" id="UP001381693"/>
    </source>
</evidence>
<evidence type="ECO:0000256" key="4">
    <source>
        <dbReference type="ARBA" id="ARBA00022846"/>
    </source>
</evidence>
<dbReference type="EMBL" id="JAXCGZ010000023">
    <property type="protein sequence ID" value="KAK7087007.1"/>
    <property type="molecule type" value="Genomic_DNA"/>
</dbReference>
<keyword evidence="3" id="KW-0963">Cytoplasm</keyword>
<keyword evidence="6" id="KW-0969">Cilium</keyword>
<dbReference type="AlphaFoldDB" id="A0AAN9AHH8"/>
<organism evidence="11 12">
    <name type="scientific">Halocaridina rubra</name>
    <name type="common">Hawaiian red shrimp</name>
    <dbReference type="NCBI Taxonomy" id="373956"/>
    <lineage>
        <taxon>Eukaryota</taxon>
        <taxon>Metazoa</taxon>
        <taxon>Ecdysozoa</taxon>
        <taxon>Arthropoda</taxon>
        <taxon>Crustacea</taxon>
        <taxon>Multicrustacea</taxon>
        <taxon>Malacostraca</taxon>
        <taxon>Eumalacostraca</taxon>
        <taxon>Eucarida</taxon>
        <taxon>Decapoda</taxon>
        <taxon>Pleocyemata</taxon>
        <taxon>Caridea</taxon>
        <taxon>Atyoidea</taxon>
        <taxon>Atyidae</taxon>
        <taxon>Halocaridina</taxon>
    </lineage>
</organism>
<evidence type="ECO:0000313" key="11">
    <source>
        <dbReference type="EMBL" id="KAK7087007.1"/>
    </source>
</evidence>
<evidence type="ECO:0000256" key="8">
    <source>
        <dbReference type="ARBA" id="ARBA00023273"/>
    </source>
</evidence>
<keyword evidence="8" id="KW-0966">Cell projection</keyword>
<name>A0AAN9AHH8_HALRR</name>
<keyword evidence="7" id="KW-0206">Cytoskeleton</keyword>
<evidence type="ECO:0000256" key="7">
    <source>
        <dbReference type="ARBA" id="ARBA00023212"/>
    </source>
</evidence>
<dbReference type="PANTHER" id="PTHR14517">
    <property type="entry name" value="RIB43A-RELATED"/>
    <property type="match status" value="1"/>
</dbReference>
<gene>
    <name evidence="11" type="ORF">SK128_027619</name>
</gene>
<evidence type="ECO:0000256" key="10">
    <source>
        <dbReference type="SAM" id="MobiDB-lite"/>
    </source>
</evidence>
<dbReference type="InterPro" id="IPR008805">
    <property type="entry name" value="RIB43A"/>
</dbReference>
<keyword evidence="5" id="KW-0175">Coiled coil</keyword>
<evidence type="ECO:0000256" key="2">
    <source>
        <dbReference type="ARBA" id="ARBA00006875"/>
    </source>
</evidence>
<protein>
    <submittedName>
        <fullName evidence="11">Uncharacterized protein</fullName>
    </submittedName>
</protein>
<comment type="similarity">
    <text evidence="2">Belongs to the RIB43A family.</text>
</comment>